<keyword evidence="4 13" id="KW-0812">Transmembrane</keyword>
<evidence type="ECO:0000256" key="2">
    <source>
        <dbReference type="ARBA" id="ARBA00022475"/>
    </source>
</evidence>
<feature type="disulfide bond" evidence="12">
    <location>
        <begin position="9"/>
        <end position="27"/>
    </location>
</feature>
<dbReference type="InterPro" id="IPR032675">
    <property type="entry name" value="LRR_dom_sf"/>
</dbReference>
<reference evidence="15 16" key="1">
    <citation type="submission" date="2024-04" db="EMBL/GenBank/DDBJ databases">
        <authorList>
            <consortium name="Genoscope - CEA"/>
            <person name="William W."/>
        </authorList>
    </citation>
    <scope>NUCLEOTIDE SEQUENCE [LARGE SCALE GENOMIC DNA]</scope>
</reference>
<keyword evidence="11" id="KW-0807">Transducer</keyword>
<dbReference type="Gene3D" id="3.80.10.10">
    <property type="entry name" value="Ribonuclease Inhibitor"/>
    <property type="match status" value="1"/>
</dbReference>
<dbReference type="Proteomes" id="UP001497497">
    <property type="component" value="Unassembled WGS sequence"/>
</dbReference>
<feature type="transmembrane region" description="Helical" evidence="13">
    <location>
        <begin position="444"/>
        <end position="465"/>
    </location>
</feature>
<evidence type="ECO:0000256" key="7">
    <source>
        <dbReference type="ARBA" id="ARBA00023040"/>
    </source>
</evidence>
<evidence type="ECO:0000256" key="8">
    <source>
        <dbReference type="ARBA" id="ARBA00023136"/>
    </source>
</evidence>
<dbReference type="InterPro" id="IPR017452">
    <property type="entry name" value="GPCR_Rhodpsn_7TM"/>
</dbReference>
<feature type="transmembrane region" description="Helical" evidence="13">
    <location>
        <begin position="488"/>
        <end position="509"/>
    </location>
</feature>
<dbReference type="PANTHER" id="PTHR24372:SF77">
    <property type="entry name" value="G-PROTEIN COUPLED RECEPTORS FAMILY 1 PROFILE DOMAIN-CONTAINING PROTEIN"/>
    <property type="match status" value="1"/>
</dbReference>
<dbReference type="PROSITE" id="PS00237">
    <property type="entry name" value="G_PROTEIN_RECEP_F1_1"/>
    <property type="match status" value="1"/>
</dbReference>
<dbReference type="SUPFAM" id="SSF52058">
    <property type="entry name" value="L domain-like"/>
    <property type="match status" value="1"/>
</dbReference>
<evidence type="ECO:0000256" key="4">
    <source>
        <dbReference type="ARBA" id="ARBA00022692"/>
    </source>
</evidence>
<dbReference type="Gene3D" id="1.20.1070.10">
    <property type="entry name" value="Rhodopsin 7-helix transmembrane proteins"/>
    <property type="match status" value="1"/>
</dbReference>
<dbReference type="SUPFAM" id="SSF81321">
    <property type="entry name" value="Family A G protein-coupled receptor-like"/>
    <property type="match status" value="1"/>
</dbReference>
<proteinExistence type="predicted"/>
<dbReference type="InterPro" id="IPR036055">
    <property type="entry name" value="LDL_receptor-like_sf"/>
</dbReference>
<keyword evidence="9 12" id="KW-1015">Disulfide bond</keyword>
<feature type="domain" description="G-protein coupled receptors family 1 profile" evidence="14">
    <location>
        <begin position="421"/>
        <end position="684"/>
    </location>
</feature>
<dbReference type="PROSITE" id="PS50068">
    <property type="entry name" value="LDLRA_2"/>
    <property type="match status" value="2"/>
</dbReference>
<organism evidence="15 16">
    <name type="scientific">Lymnaea stagnalis</name>
    <name type="common">Great pond snail</name>
    <name type="synonym">Helix stagnalis</name>
    <dbReference type="NCBI Taxonomy" id="6523"/>
    <lineage>
        <taxon>Eukaryota</taxon>
        <taxon>Metazoa</taxon>
        <taxon>Spiralia</taxon>
        <taxon>Lophotrochozoa</taxon>
        <taxon>Mollusca</taxon>
        <taxon>Gastropoda</taxon>
        <taxon>Heterobranchia</taxon>
        <taxon>Euthyneura</taxon>
        <taxon>Panpulmonata</taxon>
        <taxon>Hygrophila</taxon>
        <taxon>Lymnaeoidea</taxon>
        <taxon>Lymnaeidae</taxon>
        <taxon>Lymnaea</taxon>
    </lineage>
</organism>
<sequence length="710" mass="79377">MFGDELFHCRSEQCIPKDLVCDLYNDCLDGDDEDACLHCPHARCQDGRCLPMHWFGDGEVDCCRNMKHLENCEGFDCPAGFLKCPRSYCIPTYYVHNFIADCPNGEDESAYAKIDCSGYFICEMDTLPNVCLHPNFVCDGHKHCPGGDDEVNCNLTCSPGFICLGGVVIVTPSATELDINLLGPETRYFDTSGVDASNVFTDFPFHLFQNVITAKFSGCNISNVTAHFNISSVLNSLRSLDLSGNMIEEVASANIFKRMPGLETLSLSRNFNLVKLSKDAFSIFPFYKSTIEHLDLSFTGIREIHSQFFWPLLCLKTLNVSNTPLVMTQFGLLTRMIKLDVLDLRSISDVTARPDMFKSVIVKQQLFVDSFKLCCPQLHNEKTLIELCHFVKDPFSSCSDLMSSSVLRVFLWVNGFLALLGNAAVIAYRFIFDKRTLRMGYGQFVTHLGFSDMLMGVYLIMIAVADTSYRGSYLFEEFAWRNSTACKVAGLISTLSCEISTFFIFLITLDRFLVIRFPFGKFRLHGRGVVLLCILTWATGTFMAAIPGMQFFGDWSVYTSTGVCVGLPLLPRSDVGWLFAQSLFIYVNFFLFTLIAIGQIVIYRTMVVMSIANSALTNASSRRAQDLTVAKHLSLVVVTNFLCWFPIGVQGLMTLGGYYLGLDAYAWTVVFVLPINSAINPILYTAPAVFSKSCEIKESASRYLTHSKPS</sequence>
<evidence type="ECO:0000256" key="13">
    <source>
        <dbReference type="SAM" id="Phobius"/>
    </source>
</evidence>
<comment type="subcellular location">
    <subcellularLocation>
        <location evidence="1">Cell membrane</location>
        <topology evidence="1">Multi-pass membrane protein</topology>
    </subcellularLocation>
</comment>
<dbReference type="Gene3D" id="4.10.400.10">
    <property type="entry name" value="Low-density Lipoprotein Receptor"/>
    <property type="match status" value="2"/>
</dbReference>
<evidence type="ECO:0000313" key="16">
    <source>
        <dbReference type="Proteomes" id="UP001497497"/>
    </source>
</evidence>
<feature type="transmembrane region" description="Helical" evidence="13">
    <location>
        <begin position="529"/>
        <end position="552"/>
    </location>
</feature>
<feature type="transmembrane region" description="Helical" evidence="13">
    <location>
        <begin position="409"/>
        <end position="432"/>
    </location>
</feature>
<dbReference type="PANTHER" id="PTHR24372">
    <property type="entry name" value="GLYCOPROTEIN HORMONE RECEPTOR"/>
    <property type="match status" value="1"/>
</dbReference>
<dbReference type="PROSITE" id="PS01209">
    <property type="entry name" value="LDLRA_1"/>
    <property type="match status" value="1"/>
</dbReference>
<evidence type="ECO:0000259" key="14">
    <source>
        <dbReference type="PROSITE" id="PS50262"/>
    </source>
</evidence>
<dbReference type="GO" id="GO:0009755">
    <property type="term" value="P:hormone-mediated signaling pathway"/>
    <property type="evidence" value="ECO:0007669"/>
    <property type="project" value="TreeGrafter"/>
</dbReference>
<dbReference type="PRINTS" id="PR00261">
    <property type="entry name" value="LDLRECEPTOR"/>
</dbReference>
<dbReference type="SUPFAM" id="SSF57424">
    <property type="entry name" value="LDL receptor-like module"/>
    <property type="match status" value="3"/>
</dbReference>
<evidence type="ECO:0000256" key="6">
    <source>
        <dbReference type="ARBA" id="ARBA00022989"/>
    </source>
</evidence>
<comment type="caution">
    <text evidence="15">The sequence shown here is derived from an EMBL/GenBank/DDBJ whole genome shotgun (WGS) entry which is preliminary data.</text>
</comment>
<dbReference type="InterPro" id="IPR002172">
    <property type="entry name" value="LDrepeatLR_classA_rpt"/>
</dbReference>
<evidence type="ECO:0000256" key="12">
    <source>
        <dbReference type="PROSITE-ProRule" id="PRU00124"/>
    </source>
</evidence>
<dbReference type="Pfam" id="PF00057">
    <property type="entry name" value="Ldl_recept_a"/>
    <property type="match status" value="1"/>
</dbReference>
<dbReference type="InterPro" id="IPR001611">
    <property type="entry name" value="Leu-rich_rpt"/>
</dbReference>
<comment type="caution">
    <text evidence="12">Lacks conserved residue(s) required for the propagation of feature annotation.</text>
</comment>
<accession>A0AAV2HPS4</accession>
<evidence type="ECO:0000256" key="1">
    <source>
        <dbReference type="ARBA" id="ARBA00004651"/>
    </source>
</evidence>
<keyword evidence="2" id="KW-1003">Cell membrane</keyword>
<dbReference type="Pfam" id="PF00001">
    <property type="entry name" value="7tm_1"/>
    <property type="match status" value="1"/>
</dbReference>
<feature type="transmembrane region" description="Helical" evidence="13">
    <location>
        <begin position="632"/>
        <end position="652"/>
    </location>
</feature>
<dbReference type="Gene3D" id="4.10.1220.10">
    <property type="entry name" value="EGF-type module"/>
    <property type="match status" value="1"/>
</dbReference>
<dbReference type="GO" id="GO:0008528">
    <property type="term" value="F:G protein-coupled peptide receptor activity"/>
    <property type="evidence" value="ECO:0007669"/>
    <property type="project" value="TreeGrafter"/>
</dbReference>
<protein>
    <recommendedName>
        <fullName evidence="14">G-protein coupled receptors family 1 profile domain-containing protein</fullName>
    </recommendedName>
</protein>
<dbReference type="InterPro" id="IPR000276">
    <property type="entry name" value="GPCR_Rhodpsn"/>
</dbReference>
<evidence type="ECO:0000256" key="5">
    <source>
        <dbReference type="ARBA" id="ARBA00022737"/>
    </source>
</evidence>
<keyword evidence="10" id="KW-0675">Receptor</keyword>
<dbReference type="AlphaFoldDB" id="A0AAV2HPS4"/>
<dbReference type="CDD" id="cd00112">
    <property type="entry name" value="LDLa"/>
    <property type="match status" value="3"/>
</dbReference>
<feature type="transmembrane region" description="Helical" evidence="13">
    <location>
        <begin position="583"/>
        <end position="603"/>
    </location>
</feature>
<evidence type="ECO:0000256" key="10">
    <source>
        <dbReference type="ARBA" id="ARBA00023170"/>
    </source>
</evidence>
<feature type="disulfide bond" evidence="12">
    <location>
        <begin position="138"/>
        <end position="153"/>
    </location>
</feature>
<keyword evidence="5" id="KW-0677">Repeat</keyword>
<dbReference type="InterPro" id="IPR023415">
    <property type="entry name" value="LDLR_class-A_CS"/>
</dbReference>
<keyword evidence="16" id="KW-1185">Reference proteome</keyword>
<evidence type="ECO:0000256" key="11">
    <source>
        <dbReference type="ARBA" id="ARBA00023224"/>
    </source>
</evidence>
<name>A0AAV2HPS4_LYMST</name>
<dbReference type="PROSITE" id="PS50262">
    <property type="entry name" value="G_PROTEIN_RECEP_F1_2"/>
    <property type="match status" value="1"/>
</dbReference>
<dbReference type="SMART" id="SM00192">
    <property type="entry name" value="LDLa"/>
    <property type="match status" value="4"/>
</dbReference>
<keyword evidence="3" id="KW-0433">Leucine-rich repeat</keyword>
<evidence type="ECO:0000256" key="9">
    <source>
        <dbReference type="ARBA" id="ARBA00023157"/>
    </source>
</evidence>
<gene>
    <name evidence="15" type="ORF">GSLYS_00010016001</name>
</gene>
<keyword evidence="6 13" id="KW-1133">Transmembrane helix</keyword>
<evidence type="ECO:0000313" key="15">
    <source>
        <dbReference type="EMBL" id="CAL1536103.1"/>
    </source>
</evidence>
<evidence type="ECO:0000256" key="3">
    <source>
        <dbReference type="ARBA" id="ARBA00022614"/>
    </source>
</evidence>
<dbReference type="GO" id="GO:0007189">
    <property type="term" value="P:adenylate cyclase-activating G protein-coupled receptor signaling pathway"/>
    <property type="evidence" value="ECO:0007669"/>
    <property type="project" value="TreeGrafter"/>
</dbReference>
<dbReference type="GO" id="GO:0005886">
    <property type="term" value="C:plasma membrane"/>
    <property type="evidence" value="ECO:0007669"/>
    <property type="project" value="UniProtKB-SubCell"/>
</dbReference>
<feature type="transmembrane region" description="Helical" evidence="13">
    <location>
        <begin position="664"/>
        <end position="683"/>
    </location>
</feature>
<feature type="disulfide bond" evidence="12">
    <location>
        <begin position="21"/>
        <end position="36"/>
    </location>
</feature>
<keyword evidence="8 13" id="KW-0472">Membrane</keyword>
<dbReference type="PROSITE" id="PS51450">
    <property type="entry name" value="LRR"/>
    <property type="match status" value="1"/>
</dbReference>
<keyword evidence="7" id="KW-0297">G-protein coupled receptor</keyword>
<dbReference type="EMBL" id="CAXITT010000221">
    <property type="protein sequence ID" value="CAL1536103.1"/>
    <property type="molecule type" value="Genomic_DNA"/>
</dbReference>